<dbReference type="InterPro" id="IPR046450">
    <property type="entry name" value="PA_dom_sf"/>
</dbReference>
<feature type="non-terminal residue" evidence="3">
    <location>
        <position position="240"/>
    </location>
</feature>
<protein>
    <recommendedName>
        <fullName evidence="4">Peptidase M28 domain-containing protein</fullName>
    </recommendedName>
</protein>
<dbReference type="Pfam" id="PF04389">
    <property type="entry name" value="Peptidase_M28"/>
    <property type="match status" value="1"/>
</dbReference>
<dbReference type="EMBL" id="BARW01032599">
    <property type="protein sequence ID" value="GAJ14720.1"/>
    <property type="molecule type" value="Genomic_DNA"/>
</dbReference>
<reference evidence="3" key="1">
    <citation type="journal article" date="2014" name="Front. Microbiol.">
        <title>High frequency of phylogenetically diverse reductive dehalogenase-homologous genes in deep subseafloor sedimentary metagenomes.</title>
        <authorList>
            <person name="Kawai M."/>
            <person name="Futagami T."/>
            <person name="Toyoda A."/>
            <person name="Takaki Y."/>
            <person name="Nishi S."/>
            <person name="Hori S."/>
            <person name="Arai W."/>
            <person name="Tsubouchi T."/>
            <person name="Morono Y."/>
            <person name="Uchiyama I."/>
            <person name="Ito T."/>
            <person name="Fujiyama A."/>
            <person name="Inagaki F."/>
            <person name="Takami H."/>
        </authorList>
    </citation>
    <scope>NUCLEOTIDE SEQUENCE</scope>
    <source>
        <strain evidence="3">Expedition CK06-06</strain>
    </source>
</reference>
<comment type="caution">
    <text evidence="3">The sequence shown here is derived from an EMBL/GenBank/DDBJ whole genome shotgun (WGS) entry which is preliminary data.</text>
</comment>
<feature type="non-terminal residue" evidence="3">
    <location>
        <position position="1"/>
    </location>
</feature>
<sequence length="240" mass="26880">SELIDVGAGKEKDYQGKDAKNKIVLFTRGFDKHTFFTEICMASKHGALGAIMANYQSWAFHGTLEPHSFEPEDRLLPIEPNPIPAMNISSEDGHYLRERLFKCEKVKVHLRLQAITEKRTTKNVRCLLPGTSLPQERVILGGHHDTQNTPAADDNTSGLSVLLELARVLSAYPCKRTIEFYSPGCEEIRSLGSWEYCKRHKSDLQDIVAFLSIDGVGGGGDLSIITEGWWPDKKLIAPEW</sequence>
<feature type="domain" description="PA" evidence="1">
    <location>
        <begin position="10"/>
        <end position="95"/>
    </location>
</feature>
<dbReference type="AlphaFoldDB" id="X1VVL6"/>
<evidence type="ECO:0000259" key="2">
    <source>
        <dbReference type="Pfam" id="PF04389"/>
    </source>
</evidence>
<feature type="domain" description="Peptidase M28" evidence="2">
    <location>
        <begin position="124"/>
        <end position="225"/>
    </location>
</feature>
<evidence type="ECO:0000259" key="1">
    <source>
        <dbReference type="Pfam" id="PF02225"/>
    </source>
</evidence>
<accession>X1VVL6</accession>
<name>X1VVL6_9ZZZZ</name>
<dbReference type="InterPro" id="IPR007484">
    <property type="entry name" value="Peptidase_M28"/>
</dbReference>
<proteinExistence type="predicted"/>
<organism evidence="3">
    <name type="scientific">marine sediment metagenome</name>
    <dbReference type="NCBI Taxonomy" id="412755"/>
    <lineage>
        <taxon>unclassified sequences</taxon>
        <taxon>metagenomes</taxon>
        <taxon>ecological metagenomes</taxon>
    </lineage>
</organism>
<dbReference type="Gene3D" id="3.40.630.10">
    <property type="entry name" value="Zn peptidases"/>
    <property type="match status" value="1"/>
</dbReference>
<dbReference type="Pfam" id="PF02225">
    <property type="entry name" value="PA"/>
    <property type="match status" value="1"/>
</dbReference>
<dbReference type="InterPro" id="IPR003137">
    <property type="entry name" value="PA_domain"/>
</dbReference>
<evidence type="ECO:0000313" key="3">
    <source>
        <dbReference type="EMBL" id="GAJ14720.1"/>
    </source>
</evidence>
<gene>
    <name evidence="3" type="ORF">S12H4_51563</name>
</gene>
<dbReference type="InterPro" id="IPR039373">
    <property type="entry name" value="Peptidase_M28B"/>
</dbReference>
<dbReference type="SUPFAM" id="SSF53187">
    <property type="entry name" value="Zn-dependent exopeptidases"/>
    <property type="match status" value="1"/>
</dbReference>
<dbReference type="SUPFAM" id="SSF52025">
    <property type="entry name" value="PA domain"/>
    <property type="match status" value="1"/>
</dbReference>
<dbReference type="PANTHER" id="PTHR10404">
    <property type="entry name" value="N-ACETYLATED-ALPHA-LINKED ACIDIC DIPEPTIDASE"/>
    <property type="match status" value="1"/>
</dbReference>
<dbReference type="PANTHER" id="PTHR10404:SF46">
    <property type="entry name" value="VACUOLAR PROTEIN SORTING-ASSOCIATED PROTEIN 70"/>
    <property type="match status" value="1"/>
</dbReference>
<evidence type="ECO:0008006" key="4">
    <source>
        <dbReference type="Google" id="ProtNLM"/>
    </source>
</evidence>